<gene>
    <name evidence="4" type="ORF">C7B77_05190</name>
</gene>
<dbReference type="Gene3D" id="2.30.30.110">
    <property type="match status" value="1"/>
</dbReference>
<evidence type="ECO:0000256" key="1">
    <source>
        <dbReference type="ARBA" id="ARBA00007521"/>
    </source>
</evidence>
<dbReference type="EC" id="3.1.-.-" evidence="3"/>
<dbReference type="GO" id="GO:0016787">
    <property type="term" value="F:hydrolase activity"/>
    <property type="evidence" value="ECO:0007669"/>
    <property type="project" value="UniProtKB-KW"/>
</dbReference>
<dbReference type="GO" id="GO:0006402">
    <property type="term" value="P:mRNA catabolic process"/>
    <property type="evidence" value="ECO:0007669"/>
    <property type="project" value="TreeGrafter"/>
</dbReference>
<keyword evidence="3" id="KW-0378">Hydrolase</keyword>
<dbReference type="Proteomes" id="UP000238937">
    <property type="component" value="Unassembled WGS sequence"/>
</dbReference>
<dbReference type="InterPro" id="IPR003477">
    <property type="entry name" value="PemK-like"/>
</dbReference>
<evidence type="ECO:0000313" key="4">
    <source>
        <dbReference type="EMBL" id="PSB58303.1"/>
    </source>
</evidence>
<dbReference type="EMBL" id="PVWO01000040">
    <property type="protein sequence ID" value="PSB58303.1"/>
    <property type="molecule type" value="Genomic_DNA"/>
</dbReference>
<comment type="function">
    <text evidence="3">Toxic component of a type II toxin-antitoxin (TA) system.</text>
</comment>
<sequence>MTSSNQPQRGEVWLVNFDPTLGTEIRKIRPAVVISSNEIGVLPIKLVAPITDWKDRYSRNLWHVRLDPNVDNGLSKSSSVDTLQLRGVDTQRFIKKLGILSPDEIASITVSIVTVIEAEI</sequence>
<dbReference type="OrthoDB" id="9793906at2"/>
<dbReference type="InterPro" id="IPR011067">
    <property type="entry name" value="Plasmid_toxin/cell-grow_inhib"/>
</dbReference>
<accession>A0A2T1GKG8</accession>
<dbReference type="GO" id="GO:0003677">
    <property type="term" value="F:DNA binding"/>
    <property type="evidence" value="ECO:0007669"/>
    <property type="project" value="InterPro"/>
</dbReference>
<dbReference type="PANTHER" id="PTHR33988">
    <property type="entry name" value="ENDORIBONUCLEASE MAZF-RELATED"/>
    <property type="match status" value="1"/>
</dbReference>
<dbReference type="SUPFAM" id="SSF50118">
    <property type="entry name" value="Cell growth inhibitor/plasmid maintenance toxic component"/>
    <property type="match status" value="1"/>
</dbReference>
<dbReference type="AlphaFoldDB" id="A0A2T1GKG8"/>
<organism evidence="4 5">
    <name type="scientific">Chamaesiphon polymorphus CCALA 037</name>
    <dbReference type="NCBI Taxonomy" id="2107692"/>
    <lineage>
        <taxon>Bacteria</taxon>
        <taxon>Bacillati</taxon>
        <taxon>Cyanobacteriota</taxon>
        <taxon>Cyanophyceae</taxon>
        <taxon>Gomontiellales</taxon>
        <taxon>Chamaesiphonaceae</taxon>
        <taxon>Chamaesiphon</taxon>
    </lineage>
</organism>
<keyword evidence="3" id="KW-0540">Nuclease</keyword>
<proteinExistence type="inferred from homology"/>
<comment type="similarity">
    <text evidence="1 3">Belongs to the PemK/MazF family.</text>
</comment>
<dbReference type="PIRSF" id="PIRSF033490">
    <property type="entry name" value="MazF"/>
    <property type="match status" value="1"/>
</dbReference>
<dbReference type="GO" id="GO:0016075">
    <property type="term" value="P:rRNA catabolic process"/>
    <property type="evidence" value="ECO:0007669"/>
    <property type="project" value="TreeGrafter"/>
</dbReference>
<evidence type="ECO:0000313" key="5">
    <source>
        <dbReference type="Proteomes" id="UP000238937"/>
    </source>
</evidence>
<keyword evidence="5" id="KW-1185">Reference proteome</keyword>
<dbReference type="PANTHER" id="PTHR33988:SF2">
    <property type="entry name" value="ENDORIBONUCLEASE MAZF"/>
    <property type="match status" value="1"/>
</dbReference>
<dbReference type="Pfam" id="PF02452">
    <property type="entry name" value="PemK_toxin"/>
    <property type="match status" value="1"/>
</dbReference>
<comment type="caution">
    <text evidence="4">The sequence shown here is derived from an EMBL/GenBank/DDBJ whole genome shotgun (WGS) entry which is preliminary data.</text>
</comment>
<evidence type="ECO:0000256" key="3">
    <source>
        <dbReference type="PIRNR" id="PIRNR033490"/>
    </source>
</evidence>
<dbReference type="GO" id="GO:0004521">
    <property type="term" value="F:RNA endonuclease activity"/>
    <property type="evidence" value="ECO:0007669"/>
    <property type="project" value="TreeGrafter"/>
</dbReference>
<reference evidence="4 5" key="1">
    <citation type="submission" date="2018-03" db="EMBL/GenBank/DDBJ databases">
        <title>The ancient ancestry and fast evolution of plastids.</title>
        <authorList>
            <person name="Moore K.R."/>
            <person name="Magnabosco C."/>
            <person name="Momper L."/>
            <person name="Gold D.A."/>
            <person name="Bosak T."/>
            <person name="Fournier G.P."/>
        </authorList>
    </citation>
    <scope>NUCLEOTIDE SEQUENCE [LARGE SCALE GENOMIC DNA]</scope>
    <source>
        <strain evidence="4 5">CCALA 037</strain>
    </source>
</reference>
<dbReference type="RefSeq" id="WP_106300992.1">
    <property type="nucleotide sequence ID" value="NZ_PVWO01000040.1"/>
</dbReference>
<protein>
    <recommendedName>
        <fullName evidence="3">mRNA interferase</fullName>
        <ecNumber evidence="3">3.1.-.-</ecNumber>
    </recommendedName>
</protein>
<name>A0A2T1GKG8_9CYAN</name>
<evidence type="ECO:0000256" key="2">
    <source>
        <dbReference type="ARBA" id="ARBA00022649"/>
    </source>
</evidence>
<keyword evidence="3" id="KW-0255">Endonuclease</keyword>
<keyword evidence="2" id="KW-1277">Toxin-antitoxin system</keyword>